<dbReference type="SUPFAM" id="SSF46689">
    <property type="entry name" value="Homeodomain-like"/>
    <property type="match status" value="1"/>
</dbReference>
<dbReference type="InterPro" id="IPR002197">
    <property type="entry name" value="HTH_Fis"/>
</dbReference>
<dbReference type="PROSITE" id="PS00675">
    <property type="entry name" value="SIGMA54_INTERACT_1"/>
    <property type="match status" value="1"/>
</dbReference>
<evidence type="ECO:0000313" key="8">
    <source>
        <dbReference type="Proteomes" id="UP000829817"/>
    </source>
</evidence>
<dbReference type="Gene3D" id="1.10.8.60">
    <property type="match status" value="1"/>
</dbReference>
<dbReference type="PROSITE" id="PS00676">
    <property type="entry name" value="SIGMA54_INTERACT_2"/>
    <property type="match status" value="1"/>
</dbReference>
<dbReference type="InterPro" id="IPR003593">
    <property type="entry name" value="AAA+_ATPase"/>
</dbReference>
<dbReference type="RefSeq" id="WP_244785174.1">
    <property type="nucleotide sequence ID" value="NZ_CP091508.1"/>
</dbReference>
<evidence type="ECO:0000313" key="7">
    <source>
        <dbReference type="EMBL" id="UOO81912.1"/>
    </source>
</evidence>
<keyword evidence="4" id="KW-0238">DNA-binding</keyword>
<dbReference type="PROSITE" id="PS50045">
    <property type="entry name" value="SIGMA54_INTERACT_4"/>
    <property type="match status" value="1"/>
</dbReference>
<dbReference type="InterPro" id="IPR025943">
    <property type="entry name" value="Sigma_54_int_dom_ATP-bd_2"/>
</dbReference>
<dbReference type="PROSITE" id="PS00688">
    <property type="entry name" value="SIGMA54_INTERACT_3"/>
    <property type="match status" value="1"/>
</dbReference>
<dbReference type="InterPro" id="IPR029016">
    <property type="entry name" value="GAF-like_dom_sf"/>
</dbReference>
<dbReference type="Proteomes" id="UP000829817">
    <property type="component" value="Chromosome"/>
</dbReference>
<protein>
    <submittedName>
        <fullName evidence="7">Sigma 54-interacting transcriptional regulator</fullName>
    </submittedName>
</protein>
<keyword evidence="2" id="KW-0067">ATP-binding</keyword>
<dbReference type="CDD" id="cd00009">
    <property type="entry name" value="AAA"/>
    <property type="match status" value="1"/>
</dbReference>
<evidence type="ECO:0000256" key="2">
    <source>
        <dbReference type="ARBA" id="ARBA00022840"/>
    </source>
</evidence>
<dbReference type="Gene3D" id="1.10.10.60">
    <property type="entry name" value="Homeodomain-like"/>
    <property type="match status" value="1"/>
</dbReference>
<keyword evidence="1" id="KW-0547">Nucleotide-binding</keyword>
<keyword evidence="5" id="KW-0804">Transcription</keyword>
<evidence type="ECO:0000256" key="3">
    <source>
        <dbReference type="ARBA" id="ARBA00023015"/>
    </source>
</evidence>
<dbReference type="PANTHER" id="PTHR32071">
    <property type="entry name" value="TRANSCRIPTIONAL REGULATORY PROTEIN"/>
    <property type="match status" value="1"/>
</dbReference>
<dbReference type="EMBL" id="CP091508">
    <property type="protein sequence ID" value="UOO81912.1"/>
    <property type="molecule type" value="Genomic_DNA"/>
</dbReference>
<dbReference type="SUPFAM" id="SSF52540">
    <property type="entry name" value="P-loop containing nucleoside triphosphate hydrolases"/>
    <property type="match status" value="1"/>
</dbReference>
<dbReference type="PRINTS" id="PR01590">
    <property type="entry name" value="HTHFIS"/>
</dbReference>
<dbReference type="InterPro" id="IPR027417">
    <property type="entry name" value="P-loop_NTPase"/>
</dbReference>
<dbReference type="Pfam" id="PF02954">
    <property type="entry name" value="HTH_8"/>
    <property type="match status" value="1"/>
</dbReference>
<accession>A0ABY4DWD9</accession>
<dbReference type="Pfam" id="PF25601">
    <property type="entry name" value="AAA_lid_14"/>
    <property type="match status" value="1"/>
</dbReference>
<proteinExistence type="predicted"/>
<gene>
    <name evidence="7" type="ORF">LVJ83_00060</name>
</gene>
<sequence>MEKEKKDSHGRALEILLLQQVMQNVGKGGTPDAALKTMLHLMSELLGLNRGRIILPETNGTTLSIRYAYGLTAAQKARGRYHHGEGITGTVFADRHPIIVQDIRQDRLFLGRAVDKSDLPPEKVSFIALPLMAEHRCIGVLACHRLRLSERAMHDDMAMLQILATLAAQLLHWHAATEARAETLLDQNAMLQKALMASSRRYGIIGSSRPLLKAINDLEQVSASNANVLLLGESGTGKEMFARALHTASPRADKPFIKVNCAAIPESLFESELFGHEKGAFTDARHERAGLFEQADGGTIFLDEIGELPLAVQSKLLRTLQEGTVTRLGSRRETKINVRVVTATHRHLAEEVRMGRFREDLYYRLYVIPIQLPPLRERREDIPELTAYFLNRINQENERSVNLTPAGVKALQQYHWPGNIRQLENVLERLVLLSPGAIADENAVLPLLQQVEAEPLFQTAVHSAYGAPAQPNPMMQPFAVRPYMQAESHTLAELEQVLAQCRGNKTQAAQMLGLTARQFNYRLDKLRNL</sequence>
<dbReference type="InterPro" id="IPR002078">
    <property type="entry name" value="Sigma_54_int"/>
</dbReference>
<dbReference type="InterPro" id="IPR058031">
    <property type="entry name" value="AAA_lid_NorR"/>
</dbReference>
<organism evidence="7 8">
    <name type="scientific">Uruburuella testudinis</name>
    <dbReference type="NCBI Taxonomy" id="1282863"/>
    <lineage>
        <taxon>Bacteria</taxon>
        <taxon>Pseudomonadati</taxon>
        <taxon>Pseudomonadota</taxon>
        <taxon>Betaproteobacteria</taxon>
        <taxon>Neisseriales</taxon>
        <taxon>Neisseriaceae</taxon>
        <taxon>Uruburuella</taxon>
    </lineage>
</organism>
<keyword evidence="3" id="KW-0805">Transcription regulation</keyword>
<dbReference type="SUPFAM" id="SSF55781">
    <property type="entry name" value="GAF domain-like"/>
    <property type="match status" value="1"/>
</dbReference>
<name>A0ABY4DWD9_9NEIS</name>
<dbReference type="SMART" id="SM00065">
    <property type="entry name" value="GAF"/>
    <property type="match status" value="1"/>
</dbReference>
<feature type="domain" description="Sigma-54 factor interaction" evidence="6">
    <location>
        <begin position="204"/>
        <end position="432"/>
    </location>
</feature>
<evidence type="ECO:0000256" key="4">
    <source>
        <dbReference type="ARBA" id="ARBA00023125"/>
    </source>
</evidence>
<dbReference type="InterPro" id="IPR025944">
    <property type="entry name" value="Sigma_54_int_dom_CS"/>
</dbReference>
<dbReference type="Pfam" id="PF00158">
    <property type="entry name" value="Sigma54_activat"/>
    <property type="match status" value="1"/>
</dbReference>
<dbReference type="InterPro" id="IPR009057">
    <property type="entry name" value="Homeodomain-like_sf"/>
</dbReference>
<dbReference type="Pfam" id="PF01590">
    <property type="entry name" value="GAF"/>
    <property type="match status" value="1"/>
</dbReference>
<dbReference type="Gene3D" id="3.40.50.300">
    <property type="entry name" value="P-loop containing nucleotide triphosphate hydrolases"/>
    <property type="match status" value="1"/>
</dbReference>
<evidence type="ECO:0000259" key="6">
    <source>
        <dbReference type="PROSITE" id="PS50045"/>
    </source>
</evidence>
<dbReference type="Gene3D" id="3.30.450.40">
    <property type="match status" value="1"/>
</dbReference>
<reference evidence="7 8" key="1">
    <citation type="journal article" date="2022" name="Res Sq">
        <title>Evolution of multicellular longitudinally dividing oral cavity symbionts (Neisseriaceae).</title>
        <authorList>
            <person name="Nyongesa S."/>
            <person name="Weber P."/>
            <person name="Bernet E."/>
            <person name="Pullido F."/>
            <person name="Nieckarz M."/>
            <person name="Delaby M."/>
            <person name="Nieves C."/>
            <person name="Viehboeck T."/>
            <person name="Krause N."/>
            <person name="Rivera-Millot A."/>
            <person name="Nakamura A."/>
            <person name="Vischer N."/>
            <person name="VanNieuwenhze M."/>
            <person name="Brun Y."/>
            <person name="Cava F."/>
            <person name="Bulgheresi S."/>
            <person name="Veyrier F."/>
        </authorList>
    </citation>
    <scope>NUCLEOTIDE SEQUENCE [LARGE SCALE GENOMIC DNA]</scope>
    <source>
        <strain evidence="7 8">CCUG 63373m</strain>
    </source>
</reference>
<evidence type="ECO:0000256" key="5">
    <source>
        <dbReference type="ARBA" id="ARBA00023163"/>
    </source>
</evidence>
<evidence type="ECO:0000256" key="1">
    <source>
        <dbReference type="ARBA" id="ARBA00022741"/>
    </source>
</evidence>
<dbReference type="SMART" id="SM00382">
    <property type="entry name" value="AAA"/>
    <property type="match status" value="1"/>
</dbReference>
<dbReference type="InterPro" id="IPR003018">
    <property type="entry name" value="GAF"/>
</dbReference>
<dbReference type="InterPro" id="IPR025662">
    <property type="entry name" value="Sigma_54_int_dom_ATP-bd_1"/>
</dbReference>
<keyword evidence="8" id="KW-1185">Reference proteome</keyword>